<protein>
    <submittedName>
        <fullName evidence="2">CbtA family protein</fullName>
    </submittedName>
</protein>
<feature type="transmembrane region" description="Helical" evidence="1">
    <location>
        <begin position="186"/>
        <end position="205"/>
    </location>
</feature>
<dbReference type="EMBL" id="JBEZFP010000119">
    <property type="protein sequence ID" value="MEU8138350.1"/>
    <property type="molecule type" value="Genomic_DNA"/>
</dbReference>
<comment type="caution">
    <text evidence="2">The sequence shown here is derived from an EMBL/GenBank/DDBJ whole genome shotgun (WGS) entry which is preliminary data.</text>
</comment>
<accession>A0ABV3DRH4</accession>
<proteinExistence type="predicted"/>
<evidence type="ECO:0000313" key="3">
    <source>
        <dbReference type="Proteomes" id="UP001551482"/>
    </source>
</evidence>
<sequence length="259" mass="26525">MMRGLLIRGMLVGIVAGLLAWGFAYVFGEPEVRSAISFEESKAAAEAAPAEPGHGAGAAGHAAAHEEEEEVVSRDVQSSVGLLTGVGVYGIAVGGLFALVFAVAYGRLGPFGARATAGLLAFAGYVAVVLVPFLKYPAQPPAVGDPDSISERTAQYFGLIAISILLAVGAAYLARQYAPRIGAGNAVLAAVGGYVVVVALIALALPSPETVPDGFSATVLWRFRVASLGVQAVLWATFGVLFGYLAAKVVERRPVASPV</sequence>
<evidence type="ECO:0000313" key="2">
    <source>
        <dbReference type="EMBL" id="MEU8138350.1"/>
    </source>
</evidence>
<feature type="transmembrane region" description="Helical" evidence="1">
    <location>
        <begin position="225"/>
        <end position="247"/>
    </location>
</feature>
<name>A0ABV3DRH4_9ACTN</name>
<feature type="transmembrane region" description="Helical" evidence="1">
    <location>
        <begin position="154"/>
        <end position="174"/>
    </location>
</feature>
<evidence type="ECO:0000256" key="1">
    <source>
        <dbReference type="SAM" id="Phobius"/>
    </source>
</evidence>
<keyword evidence="3" id="KW-1185">Reference proteome</keyword>
<feature type="transmembrane region" description="Helical" evidence="1">
    <location>
        <begin position="117"/>
        <end position="134"/>
    </location>
</feature>
<keyword evidence="1" id="KW-0812">Transmembrane</keyword>
<gene>
    <name evidence="2" type="ORF">AB0C36_33220</name>
</gene>
<keyword evidence="1" id="KW-1133">Transmembrane helix</keyword>
<dbReference type="Proteomes" id="UP001551482">
    <property type="component" value="Unassembled WGS sequence"/>
</dbReference>
<keyword evidence="1" id="KW-0472">Membrane</keyword>
<dbReference type="InterPro" id="IPR012666">
    <property type="entry name" value="CbtA_put"/>
</dbReference>
<organism evidence="2 3">
    <name type="scientific">Streptodolium elevatio</name>
    <dbReference type="NCBI Taxonomy" id="3157996"/>
    <lineage>
        <taxon>Bacteria</taxon>
        <taxon>Bacillati</taxon>
        <taxon>Actinomycetota</taxon>
        <taxon>Actinomycetes</taxon>
        <taxon>Kitasatosporales</taxon>
        <taxon>Streptomycetaceae</taxon>
        <taxon>Streptodolium</taxon>
    </lineage>
</organism>
<feature type="transmembrane region" description="Helical" evidence="1">
    <location>
        <begin position="82"/>
        <end position="105"/>
    </location>
</feature>
<reference evidence="2 3" key="1">
    <citation type="submission" date="2024-06" db="EMBL/GenBank/DDBJ databases">
        <title>The Natural Products Discovery Center: Release of the First 8490 Sequenced Strains for Exploring Actinobacteria Biosynthetic Diversity.</title>
        <authorList>
            <person name="Kalkreuter E."/>
            <person name="Kautsar S.A."/>
            <person name="Yang D."/>
            <person name="Bader C.D."/>
            <person name="Teijaro C.N."/>
            <person name="Fluegel L."/>
            <person name="Davis C.M."/>
            <person name="Simpson J.R."/>
            <person name="Lauterbach L."/>
            <person name="Steele A.D."/>
            <person name="Gui C."/>
            <person name="Meng S."/>
            <person name="Li G."/>
            <person name="Viehrig K."/>
            <person name="Ye F."/>
            <person name="Su P."/>
            <person name="Kiefer A.F."/>
            <person name="Nichols A."/>
            <person name="Cepeda A.J."/>
            <person name="Yan W."/>
            <person name="Fan B."/>
            <person name="Jiang Y."/>
            <person name="Adhikari A."/>
            <person name="Zheng C.-J."/>
            <person name="Schuster L."/>
            <person name="Cowan T.M."/>
            <person name="Smanski M.J."/>
            <person name="Chevrette M.G."/>
            <person name="De Carvalho L.P.S."/>
            <person name="Shen B."/>
        </authorList>
    </citation>
    <scope>NUCLEOTIDE SEQUENCE [LARGE SCALE GENOMIC DNA]</scope>
    <source>
        <strain evidence="2 3">NPDC048946</strain>
    </source>
</reference>
<dbReference type="Pfam" id="PF09490">
    <property type="entry name" value="CbtA"/>
    <property type="match status" value="1"/>
</dbReference>
<dbReference type="RefSeq" id="WP_358361587.1">
    <property type="nucleotide sequence ID" value="NZ_JBEZFP010000119.1"/>
</dbReference>